<dbReference type="Proteomes" id="UP000607559">
    <property type="component" value="Unassembled WGS sequence"/>
</dbReference>
<keyword evidence="13" id="KW-1185">Reference proteome</keyword>
<evidence type="ECO:0000256" key="4">
    <source>
        <dbReference type="ARBA" id="ARBA00022692"/>
    </source>
</evidence>
<dbReference type="InterPro" id="IPR000531">
    <property type="entry name" value="Beta-barrel_TonB"/>
</dbReference>
<dbReference type="InterPro" id="IPR037066">
    <property type="entry name" value="Plug_dom_sf"/>
</dbReference>
<dbReference type="SUPFAM" id="SSF56935">
    <property type="entry name" value="Porins"/>
    <property type="match status" value="1"/>
</dbReference>
<dbReference type="GO" id="GO:0015344">
    <property type="term" value="F:siderophore uptake transmembrane transporter activity"/>
    <property type="evidence" value="ECO:0007669"/>
    <property type="project" value="TreeGrafter"/>
</dbReference>
<dbReference type="Pfam" id="PF00593">
    <property type="entry name" value="TonB_dep_Rec_b-barrel"/>
    <property type="match status" value="1"/>
</dbReference>
<comment type="similarity">
    <text evidence="8">Belongs to the TonB-dependent receptor family.</text>
</comment>
<dbReference type="InterPro" id="IPR039426">
    <property type="entry name" value="TonB-dep_rcpt-like"/>
</dbReference>
<evidence type="ECO:0000313" key="12">
    <source>
        <dbReference type="EMBL" id="GGB21209.1"/>
    </source>
</evidence>
<dbReference type="AlphaFoldDB" id="A0A8J2XWN2"/>
<dbReference type="PANTHER" id="PTHR30069">
    <property type="entry name" value="TONB-DEPENDENT OUTER MEMBRANE RECEPTOR"/>
    <property type="match status" value="1"/>
</dbReference>
<name>A0A8J2XWN2_9BACT</name>
<keyword evidence="12" id="KW-0675">Receptor</keyword>
<evidence type="ECO:0000256" key="3">
    <source>
        <dbReference type="ARBA" id="ARBA00022452"/>
    </source>
</evidence>
<dbReference type="InterPro" id="IPR036942">
    <property type="entry name" value="Beta-barrel_TonB_sf"/>
</dbReference>
<gene>
    <name evidence="12" type="primary">nicT</name>
    <name evidence="12" type="ORF">GCM10011511_51220</name>
</gene>
<comment type="subcellular location">
    <subcellularLocation>
        <location evidence="1">Cell outer membrane</location>
        <topology evidence="1">Multi-pass membrane protein</topology>
    </subcellularLocation>
</comment>
<keyword evidence="9" id="KW-0732">Signal</keyword>
<evidence type="ECO:0000256" key="8">
    <source>
        <dbReference type="RuleBase" id="RU003357"/>
    </source>
</evidence>
<dbReference type="Gene3D" id="2.170.130.10">
    <property type="entry name" value="TonB-dependent receptor, plug domain"/>
    <property type="match status" value="1"/>
</dbReference>
<dbReference type="Gene3D" id="2.60.40.1120">
    <property type="entry name" value="Carboxypeptidase-like, regulatory domain"/>
    <property type="match status" value="1"/>
</dbReference>
<dbReference type="RefSeq" id="WP_188937201.1">
    <property type="nucleotide sequence ID" value="NZ_BMJC01000006.1"/>
</dbReference>
<accession>A0A8J2XWN2</accession>
<evidence type="ECO:0000256" key="9">
    <source>
        <dbReference type="SAM" id="SignalP"/>
    </source>
</evidence>
<evidence type="ECO:0000259" key="10">
    <source>
        <dbReference type="Pfam" id="PF00593"/>
    </source>
</evidence>
<proteinExistence type="inferred from homology"/>
<evidence type="ECO:0000259" key="11">
    <source>
        <dbReference type="Pfam" id="PF07715"/>
    </source>
</evidence>
<feature type="domain" description="TonB-dependent receptor plug" evidence="11">
    <location>
        <begin position="109"/>
        <end position="216"/>
    </location>
</feature>
<evidence type="ECO:0000256" key="6">
    <source>
        <dbReference type="ARBA" id="ARBA00023136"/>
    </source>
</evidence>
<keyword evidence="4" id="KW-0812">Transmembrane</keyword>
<comment type="caution">
    <text evidence="12">The sequence shown here is derived from an EMBL/GenBank/DDBJ whole genome shotgun (WGS) entry which is preliminary data.</text>
</comment>
<dbReference type="SUPFAM" id="SSF49464">
    <property type="entry name" value="Carboxypeptidase regulatory domain-like"/>
    <property type="match status" value="1"/>
</dbReference>
<keyword evidence="2" id="KW-0813">Transport</keyword>
<feature type="chain" id="PRO_5035282793" evidence="9">
    <location>
        <begin position="19"/>
        <end position="742"/>
    </location>
</feature>
<evidence type="ECO:0000256" key="1">
    <source>
        <dbReference type="ARBA" id="ARBA00004571"/>
    </source>
</evidence>
<dbReference type="Pfam" id="PF07715">
    <property type="entry name" value="Plug"/>
    <property type="match status" value="1"/>
</dbReference>
<feature type="domain" description="TonB-dependent receptor-like beta-barrel" evidence="10">
    <location>
        <begin position="304"/>
        <end position="698"/>
    </location>
</feature>
<dbReference type="EMBL" id="BMJC01000006">
    <property type="protein sequence ID" value="GGB21209.1"/>
    <property type="molecule type" value="Genomic_DNA"/>
</dbReference>
<dbReference type="GO" id="GO:0044718">
    <property type="term" value="P:siderophore transmembrane transport"/>
    <property type="evidence" value="ECO:0007669"/>
    <property type="project" value="TreeGrafter"/>
</dbReference>
<evidence type="ECO:0000256" key="7">
    <source>
        <dbReference type="ARBA" id="ARBA00023237"/>
    </source>
</evidence>
<keyword evidence="5 8" id="KW-0798">TonB box</keyword>
<sequence>MRKILTLGLLLSCKLLFAQTLVKGRIVDRQTDQPLEDAVITYEKTNTVSDRLGNFELTIASPTDSLQITYIGYRAQTVAVPRSGNLLVALDQGAVDLKAVTIVPVSNNASFHTISGIDLRLRPLNSAQDLLRLVPGLFLMQHQGGGLAEHIFMRGFDADHGTDVSVAVDDMPVNLPSHAHGQGFSDLHFLIPELVTSYEYGKGPYYTDHGDFTTAGYVSFRTRDVLDKSEVKIEGGMFNTGRVFAMVNLLSDRAKQRGESAYIAGEVNYTDGPYDHPQNFSRGNLFGKYNVALSSRTRLKVTLSTFSSNWRSSGEIPQRAVDEGLISRWGAIDSAQGGYTSRTTAIARLTTTLSDKLLMEHQAYYSRYFFNEHYDQTFFANDSINGDQLRQRETRDLYGYNGRLTHHAYFTANKELTSAFGLGWQLNNIYGSELSHTKNYNYVLDYLQYGDVREMALNGYLDENYRVGNWLFNAGARLDYLYFDFRDKLNPQQPSRGKTVVSPKLNIAYTLNDRMQVYVKTGKGFHSNDAKVVVGNQGIDVLPSAYGADLGINWKPLPQLFVNAAVWYLYLQQEFVYSADDGTFNPGGKTRRQGIDLSARYQFSSWLFANFDINISNARDIEAAKGQNYLPLSVPLSSAGGLFFKLPGGLNGGISYRYMSNRPANPDNSIVAKGYFLTDVSAAYTRKRYEVGLEIQNVLNTKWQDAQYEINSQLRQEPAPVDDLSFTPGMPFFAKVKVAVFF</sequence>
<dbReference type="InterPro" id="IPR008969">
    <property type="entry name" value="CarboxyPept-like_regulatory"/>
</dbReference>
<keyword evidence="6 8" id="KW-0472">Membrane</keyword>
<dbReference type="Pfam" id="PF13715">
    <property type="entry name" value="CarbopepD_reg_2"/>
    <property type="match status" value="1"/>
</dbReference>
<dbReference type="PANTHER" id="PTHR30069:SF36">
    <property type="entry name" value="BLL6948 PROTEIN"/>
    <property type="match status" value="1"/>
</dbReference>
<dbReference type="InterPro" id="IPR012910">
    <property type="entry name" value="Plug_dom"/>
</dbReference>
<protein>
    <submittedName>
        <fullName evidence="12">TonB-dependent receptor</fullName>
    </submittedName>
</protein>
<keyword evidence="3" id="KW-1134">Transmembrane beta strand</keyword>
<evidence type="ECO:0000313" key="13">
    <source>
        <dbReference type="Proteomes" id="UP000607559"/>
    </source>
</evidence>
<reference evidence="12" key="2">
    <citation type="submission" date="2020-09" db="EMBL/GenBank/DDBJ databases">
        <authorList>
            <person name="Sun Q."/>
            <person name="Zhou Y."/>
        </authorList>
    </citation>
    <scope>NUCLEOTIDE SEQUENCE</scope>
    <source>
        <strain evidence="12">CGMCC 1.15448</strain>
    </source>
</reference>
<evidence type="ECO:0000256" key="2">
    <source>
        <dbReference type="ARBA" id="ARBA00022448"/>
    </source>
</evidence>
<feature type="signal peptide" evidence="9">
    <location>
        <begin position="1"/>
        <end position="18"/>
    </location>
</feature>
<reference evidence="12" key="1">
    <citation type="journal article" date="2014" name="Int. J. Syst. Evol. Microbiol.">
        <title>Complete genome sequence of Corynebacterium casei LMG S-19264T (=DSM 44701T), isolated from a smear-ripened cheese.</title>
        <authorList>
            <consortium name="US DOE Joint Genome Institute (JGI-PGF)"/>
            <person name="Walter F."/>
            <person name="Albersmeier A."/>
            <person name="Kalinowski J."/>
            <person name="Ruckert C."/>
        </authorList>
    </citation>
    <scope>NUCLEOTIDE SEQUENCE</scope>
    <source>
        <strain evidence="12">CGMCC 1.15448</strain>
    </source>
</reference>
<dbReference type="Gene3D" id="2.40.170.20">
    <property type="entry name" value="TonB-dependent receptor, beta-barrel domain"/>
    <property type="match status" value="1"/>
</dbReference>
<dbReference type="GO" id="GO:0009279">
    <property type="term" value="C:cell outer membrane"/>
    <property type="evidence" value="ECO:0007669"/>
    <property type="project" value="UniProtKB-SubCell"/>
</dbReference>
<keyword evidence="7" id="KW-0998">Cell outer membrane</keyword>
<organism evidence="12 13">
    <name type="scientific">Puia dinghuensis</name>
    <dbReference type="NCBI Taxonomy" id="1792502"/>
    <lineage>
        <taxon>Bacteria</taxon>
        <taxon>Pseudomonadati</taxon>
        <taxon>Bacteroidota</taxon>
        <taxon>Chitinophagia</taxon>
        <taxon>Chitinophagales</taxon>
        <taxon>Chitinophagaceae</taxon>
        <taxon>Puia</taxon>
    </lineage>
</organism>
<evidence type="ECO:0000256" key="5">
    <source>
        <dbReference type="ARBA" id="ARBA00023077"/>
    </source>
</evidence>